<accession>A0A3M0Z0X3</accession>
<dbReference type="AlphaFoldDB" id="A0A3M0Z0X3"/>
<sequence>MKSPLIVKFKPSSLIYKIRYIILSVQLDVETNELPSSAKKFDRSCLQLGVVIALSYVARKLQYRNKC</sequence>
<dbReference type="Proteomes" id="UP000269410">
    <property type="component" value="Unassembled WGS sequence"/>
</dbReference>
<comment type="caution">
    <text evidence="1">The sequence shown here is derived from an EMBL/GenBank/DDBJ whole genome shotgun (WGS) entry which is preliminary data.</text>
</comment>
<evidence type="ECO:0000313" key="1">
    <source>
        <dbReference type="EMBL" id="RMD77414.1"/>
    </source>
</evidence>
<gene>
    <name evidence="1" type="ORF">D6810_01000</name>
</gene>
<reference evidence="1 2" key="1">
    <citation type="submission" date="2018-10" db="EMBL/GenBank/DDBJ databases">
        <title>Thermophilic Lithotrophy and Phototrophy in an Intertidal, Iron-rich, Geothermal Spring.</title>
        <authorList>
            <person name="Ward L.M."/>
            <person name="Idei A."/>
            <person name="Nakagawa M."/>
            <person name="Ueno Y."/>
            <person name="Fischer W."/>
            <person name="Mcglynn S.E."/>
        </authorList>
    </citation>
    <scope>NUCLEOTIDE SEQUENCE [LARGE SCALE GENOMIC DNA]</scope>
    <source>
        <strain evidence="1">J137</strain>
    </source>
</reference>
<proteinExistence type="predicted"/>
<dbReference type="EMBL" id="RFKV01000035">
    <property type="protein sequence ID" value="RMD77414.1"/>
    <property type="molecule type" value="Genomic_DNA"/>
</dbReference>
<protein>
    <submittedName>
        <fullName evidence="1">Uncharacterized protein</fullName>
    </submittedName>
</protein>
<organism evidence="1 2">
    <name type="scientific">Candidatus Dojkabacteria bacterium</name>
    <dbReference type="NCBI Taxonomy" id="2099670"/>
    <lineage>
        <taxon>Bacteria</taxon>
        <taxon>Candidatus Dojkabacteria</taxon>
    </lineage>
</organism>
<evidence type="ECO:0000313" key="2">
    <source>
        <dbReference type="Proteomes" id="UP000269410"/>
    </source>
</evidence>
<name>A0A3M0Z0X3_9BACT</name>